<keyword evidence="2" id="KW-0812">Transmembrane</keyword>
<sequence length="87" mass="9093">MQDQADTNPANAAPFATSRALPGGHRPIGNGSLPILPHILAAIFGVFAIAIVILWLSIGVWSRPDPDHLAPVSAQPQTAQQPAQSQP</sequence>
<organism evidence="3 4">
    <name type="scientific">Novosphingobium pentaromativorans</name>
    <dbReference type="NCBI Taxonomy" id="205844"/>
    <lineage>
        <taxon>Bacteria</taxon>
        <taxon>Pseudomonadati</taxon>
        <taxon>Pseudomonadota</taxon>
        <taxon>Alphaproteobacteria</taxon>
        <taxon>Sphingomonadales</taxon>
        <taxon>Sphingomonadaceae</taxon>
        <taxon>Novosphingobium</taxon>
    </lineage>
</organism>
<keyword evidence="2" id="KW-0472">Membrane</keyword>
<feature type="region of interest" description="Disordered" evidence="1">
    <location>
        <begin position="1"/>
        <end position="27"/>
    </location>
</feature>
<evidence type="ECO:0000313" key="4">
    <source>
        <dbReference type="Proteomes" id="UP000249082"/>
    </source>
</evidence>
<name>A0A2W5NNM6_9SPHN</name>
<feature type="transmembrane region" description="Helical" evidence="2">
    <location>
        <begin position="35"/>
        <end position="56"/>
    </location>
</feature>
<proteinExistence type="predicted"/>
<protein>
    <submittedName>
        <fullName evidence="3">Uncharacterized protein</fullName>
    </submittedName>
</protein>
<reference evidence="3 4" key="1">
    <citation type="submission" date="2017-08" db="EMBL/GenBank/DDBJ databases">
        <title>Infants hospitalized years apart are colonized by the same room-sourced microbial strains.</title>
        <authorList>
            <person name="Brooks B."/>
            <person name="Olm M.R."/>
            <person name="Firek B.A."/>
            <person name="Baker R."/>
            <person name="Thomas B.C."/>
            <person name="Morowitz M.J."/>
            <person name="Banfield J.F."/>
        </authorList>
    </citation>
    <scope>NUCLEOTIDE SEQUENCE [LARGE SCALE GENOMIC DNA]</scope>
    <source>
        <strain evidence="3">S2_005_002_R2_33</strain>
    </source>
</reference>
<gene>
    <name evidence="3" type="ORF">DI555_10930</name>
</gene>
<evidence type="ECO:0000313" key="3">
    <source>
        <dbReference type="EMBL" id="PZQ54554.1"/>
    </source>
</evidence>
<keyword evidence="2" id="KW-1133">Transmembrane helix</keyword>
<feature type="compositionally biased region" description="Polar residues" evidence="1">
    <location>
        <begin position="1"/>
        <end position="10"/>
    </location>
</feature>
<dbReference type="EMBL" id="QFPX01000008">
    <property type="protein sequence ID" value="PZQ54554.1"/>
    <property type="molecule type" value="Genomic_DNA"/>
</dbReference>
<comment type="caution">
    <text evidence="3">The sequence shown here is derived from an EMBL/GenBank/DDBJ whole genome shotgun (WGS) entry which is preliminary data.</text>
</comment>
<evidence type="ECO:0000256" key="1">
    <source>
        <dbReference type="SAM" id="MobiDB-lite"/>
    </source>
</evidence>
<dbReference type="AlphaFoldDB" id="A0A2W5NNM6"/>
<accession>A0A2W5NNM6</accession>
<feature type="compositionally biased region" description="Low complexity" evidence="1">
    <location>
        <begin position="70"/>
        <end position="87"/>
    </location>
</feature>
<feature type="region of interest" description="Disordered" evidence="1">
    <location>
        <begin position="67"/>
        <end position="87"/>
    </location>
</feature>
<dbReference type="Proteomes" id="UP000249082">
    <property type="component" value="Unassembled WGS sequence"/>
</dbReference>
<evidence type="ECO:0000256" key="2">
    <source>
        <dbReference type="SAM" id="Phobius"/>
    </source>
</evidence>